<evidence type="ECO:0000256" key="1">
    <source>
        <dbReference type="ARBA" id="ARBA00009232"/>
    </source>
</evidence>
<dbReference type="PANTHER" id="PTHR10429:SF0">
    <property type="entry name" value="DNA-3-METHYLADENINE GLYCOSYLASE"/>
    <property type="match status" value="1"/>
</dbReference>
<comment type="caution">
    <text evidence="6">The sequence shown here is derived from an EMBL/GenBank/DDBJ whole genome shotgun (WGS) entry which is preliminary data.</text>
</comment>
<dbReference type="NCBIfam" id="TIGR00567">
    <property type="entry name" value="3mg"/>
    <property type="match status" value="1"/>
</dbReference>
<dbReference type="GO" id="GO:0003905">
    <property type="term" value="F:alkylbase DNA N-glycosylase activity"/>
    <property type="evidence" value="ECO:0007669"/>
    <property type="project" value="InterPro"/>
</dbReference>
<organism evidence="6 7">
    <name type="scientific">Candidatus Enterousia intestinigallinarum</name>
    <dbReference type="NCBI Taxonomy" id="2840790"/>
    <lineage>
        <taxon>Bacteria</taxon>
        <taxon>Pseudomonadati</taxon>
        <taxon>Pseudomonadota</taxon>
        <taxon>Alphaproteobacteria</taxon>
        <taxon>Candidatus Enterousia</taxon>
    </lineage>
</organism>
<dbReference type="Proteomes" id="UP000886742">
    <property type="component" value="Unassembled WGS sequence"/>
</dbReference>
<evidence type="ECO:0000256" key="5">
    <source>
        <dbReference type="HAMAP-Rule" id="MF_00527"/>
    </source>
</evidence>
<reference evidence="6" key="2">
    <citation type="journal article" date="2021" name="PeerJ">
        <title>Extensive microbial diversity within the chicken gut microbiome revealed by metagenomics and culture.</title>
        <authorList>
            <person name="Gilroy R."/>
            <person name="Ravi A."/>
            <person name="Getino M."/>
            <person name="Pursley I."/>
            <person name="Horton D.L."/>
            <person name="Alikhan N.F."/>
            <person name="Baker D."/>
            <person name="Gharbi K."/>
            <person name="Hall N."/>
            <person name="Watson M."/>
            <person name="Adriaenssens E.M."/>
            <person name="Foster-Nyarko E."/>
            <person name="Jarju S."/>
            <person name="Secka A."/>
            <person name="Antonio M."/>
            <person name="Oren A."/>
            <person name="Chaudhuri R.R."/>
            <person name="La Ragione R."/>
            <person name="Hildebrand F."/>
            <person name="Pallen M.J."/>
        </authorList>
    </citation>
    <scope>NUCLEOTIDE SEQUENCE</scope>
    <source>
        <strain evidence="6">ChiGjej3B3-5194</strain>
    </source>
</reference>
<keyword evidence="2 5" id="KW-0227">DNA damage</keyword>
<evidence type="ECO:0000313" key="7">
    <source>
        <dbReference type="Proteomes" id="UP000886742"/>
    </source>
</evidence>
<evidence type="ECO:0000256" key="3">
    <source>
        <dbReference type="ARBA" id="ARBA00022801"/>
    </source>
</evidence>
<dbReference type="Gene3D" id="3.10.300.10">
    <property type="entry name" value="Methylpurine-DNA glycosylase (MPG)"/>
    <property type="match status" value="2"/>
</dbReference>
<dbReference type="HAMAP" id="MF_00527">
    <property type="entry name" value="3MGH"/>
    <property type="match status" value="1"/>
</dbReference>
<dbReference type="SUPFAM" id="SSF50486">
    <property type="entry name" value="FMT C-terminal domain-like"/>
    <property type="match status" value="1"/>
</dbReference>
<dbReference type="InterPro" id="IPR003180">
    <property type="entry name" value="MPG"/>
</dbReference>
<dbReference type="CDD" id="cd00540">
    <property type="entry name" value="AAG"/>
    <property type="match status" value="1"/>
</dbReference>
<dbReference type="InterPro" id="IPR036995">
    <property type="entry name" value="MPG_sf"/>
</dbReference>
<proteinExistence type="inferred from homology"/>
<name>A0A9D1JVY3_9PROT</name>
<keyword evidence="3 5" id="KW-0378">Hydrolase</keyword>
<dbReference type="InterPro" id="IPR011034">
    <property type="entry name" value="Formyl_transferase-like_C_sf"/>
</dbReference>
<keyword evidence="4 5" id="KW-0234">DNA repair</keyword>
<dbReference type="Pfam" id="PF02245">
    <property type="entry name" value="Pur_DNA_glyco"/>
    <property type="match status" value="1"/>
</dbReference>
<gene>
    <name evidence="6" type="ORF">IAD02_00145</name>
</gene>
<evidence type="ECO:0000256" key="4">
    <source>
        <dbReference type="ARBA" id="ARBA00023204"/>
    </source>
</evidence>
<sequence length="179" mass="19884">MILQRDFYLQSPMDAARALVGAWLCRQMPDGKVIRARICELELYLDNDRACHAFGGRCTPRNDAMFMSGGHAYVYLCYGLHNMLNIVLGPAGTPAAVLIRALEYDDCNGPGKLCKTLNITRDDNKLDLTVGKKIWIEKRDKTPIIKSGTRIGVDYAGTDAGLPYRFIIAASPYISKPIK</sequence>
<comment type="similarity">
    <text evidence="1 5">Belongs to the DNA glycosylase MPG family.</text>
</comment>
<protein>
    <recommendedName>
        <fullName evidence="5">Putative 3-methyladenine DNA glycosylase</fullName>
        <ecNumber evidence="5">3.2.2.-</ecNumber>
    </recommendedName>
</protein>
<dbReference type="EC" id="3.2.2.-" evidence="5"/>
<evidence type="ECO:0000313" key="6">
    <source>
        <dbReference type="EMBL" id="HIS70388.1"/>
    </source>
</evidence>
<dbReference type="EMBL" id="DVJI01000002">
    <property type="protein sequence ID" value="HIS70388.1"/>
    <property type="molecule type" value="Genomic_DNA"/>
</dbReference>
<reference evidence="6" key="1">
    <citation type="submission" date="2020-10" db="EMBL/GenBank/DDBJ databases">
        <authorList>
            <person name="Gilroy R."/>
        </authorList>
    </citation>
    <scope>NUCLEOTIDE SEQUENCE</scope>
    <source>
        <strain evidence="6">ChiGjej3B3-5194</strain>
    </source>
</reference>
<evidence type="ECO:0000256" key="2">
    <source>
        <dbReference type="ARBA" id="ARBA00022763"/>
    </source>
</evidence>
<dbReference type="PANTHER" id="PTHR10429">
    <property type="entry name" value="DNA-3-METHYLADENINE GLYCOSYLASE"/>
    <property type="match status" value="1"/>
</dbReference>
<dbReference type="AlphaFoldDB" id="A0A9D1JVY3"/>
<accession>A0A9D1JVY3</accession>
<dbReference type="GO" id="GO:0003677">
    <property type="term" value="F:DNA binding"/>
    <property type="evidence" value="ECO:0007669"/>
    <property type="project" value="InterPro"/>
</dbReference>
<dbReference type="GO" id="GO:0006284">
    <property type="term" value="P:base-excision repair"/>
    <property type="evidence" value="ECO:0007669"/>
    <property type="project" value="InterPro"/>
</dbReference>